<evidence type="ECO:0008006" key="4">
    <source>
        <dbReference type="Google" id="ProtNLM"/>
    </source>
</evidence>
<organism evidence="2 3">
    <name type="scientific">Clavispora lusitaniae</name>
    <name type="common">Candida lusitaniae</name>
    <dbReference type="NCBI Taxonomy" id="36911"/>
    <lineage>
        <taxon>Eukaryota</taxon>
        <taxon>Fungi</taxon>
        <taxon>Dikarya</taxon>
        <taxon>Ascomycota</taxon>
        <taxon>Saccharomycotina</taxon>
        <taxon>Pichiomycetes</taxon>
        <taxon>Metschnikowiaceae</taxon>
        <taxon>Clavispora</taxon>
    </lineage>
</organism>
<reference evidence="2 3" key="1">
    <citation type="submission" date="2017-04" db="EMBL/GenBank/DDBJ databases">
        <title>Draft genome of the yeast Clavispora lusitaniae type strain CBS 6936.</title>
        <authorList>
            <person name="Durrens P."/>
            <person name="Klopp C."/>
            <person name="Biteau N."/>
            <person name="Fitton-Ouhabi V."/>
            <person name="Dementhon K."/>
            <person name="Accoceberry I."/>
            <person name="Sherman D.J."/>
            <person name="Noel T."/>
        </authorList>
    </citation>
    <scope>NUCLEOTIDE SEQUENCE [LARGE SCALE GENOMIC DNA]</scope>
    <source>
        <strain evidence="2 3">CBS 6936</strain>
    </source>
</reference>
<feature type="region of interest" description="Disordered" evidence="1">
    <location>
        <begin position="114"/>
        <end position="149"/>
    </location>
</feature>
<feature type="compositionally biased region" description="Polar residues" evidence="1">
    <location>
        <begin position="23"/>
        <end position="38"/>
    </location>
</feature>
<protein>
    <recommendedName>
        <fullName evidence="4">BAR domain-containing protein</fullName>
    </recommendedName>
</protein>
<proteinExistence type="predicted"/>
<feature type="compositionally biased region" description="Basic and acidic residues" evidence="1">
    <location>
        <begin position="67"/>
        <end position="95"/>
    </location>
</feature>
<dbReference type="Proteomes" id="UP000195602">
    <property type="component" value="Unassembled WGS sequence"/>
</dbReference>
<evidence type="ECO:0000313" key="2">
    <source>
        <dbReference type="EMBL" id="OVF07159.1"/>
    </source>
</evidence>
<dbReference type="EMBL" id="LYUB02000015">
    <property type="protein sequence ID" value="OVF07159.1"/>
    <property type="molecule type" value="Genomic_DNA"/>
</dbReference>
<accession>A0AA91T0I7</accession>
<dbReference type="AlphaFoldDB" id="A0AA91T0I7"/>
<sequence>MLSRSPSGLSKISGLFSMLSRSSLSVNTSPVDINTSTDDSFDENRDYFKEAGKGSEPNTKPILQSPETEHENVSTDANVKKPADQDKPAGSDKKQAAAKKGIFGFFPKIKQLFEPKKTLPPRPRRPREPSAFFGRTPSSARENVKKPKHSEVQKIRINLEVLRDEPPVYVSPEYGLRAKASRHFRKDLEHLISEVTTFTDDLNFIANNAGHFCRQMCDSTFDCYSLRDKVMEYFDQMKYQSQMMDHAQETVLYLKNNKVEASEVYEFARNYAEWKTSFAEYECLMSQYPALFEETNKGMVEANAYARTFLNHESIMKRLDREFKDTKIRYIKRESLRNKYLTPLREHFKAIRKSFLGTEMSEKVGEFLESLHTANKDLYDASDYLNKIHRTIKLTHQTTRVTDRMLDDLMSSLDASE</sequence>
<feature type="compositionally biased region" description="Polar residues" evidence="1">
    <location>
        <begin position="56"/>
        <end position="66"/>
    </location>
</feature>
<name>A0AA91T0I7_CLALS</name>
<dbReference type="KEGG" id="clus:A9F13_15g01419"/>
<gene>
    <name evidence="2" type="ORF">A9F13_15g01419</name>
</gene>
<comment type="caution">
    <text evidence="2">The sequence shown here is derived from an EMBL/GenBank/DDBJ whole genome shotgun (WGS) entry which is preliminary data.</text>
</comment>
<evidence type="ECO:0000313" key="3">
    <source>
        <dbReference type="Proteomes" id="UP000195602"/>
    </source>
</evidence>
<feature type="region of interest" description="Disordered" evidence="1">
    <location>
        <begin position="23"/>
        <end position="97"/>
    </location>
</feature>
<evidence type="ECO:0000256" key="1">
    <source>
        <dbReference type="SAM" id="MobiDB-lite"/>
    </source>
</evidence>
<feature type="compositionally biased region" description="Basic and acidic residues" evidence="1">
    <location>
        <begin position="42"/>
        <end position="53"/>
    </location>
</feature>